<protein>
    <submittedName>
        <fullName evidence="1">Uncharacterized protein</fullName>
    </submittedName>
</protein>
<evidence type="ECO:0000313" key="1">
    <source>
        <dbReference type="EMBL" id="OGF33444.1"/>
    </source>
</evidence>
<proteinExistence type="predicted"/>
<dbReference type="Proteomes" id="UP000179001">
    <property type="component" value="Unassembled WGS sequence"/>
</dbReference>
<dbReference type="EMBL" id="MFGJ01000001">
    <property type="protein sequence ID" value="OGF33444.1"/>
    <property type="molecule type" value="Genomic_DNA"/>
</dbReference>
<reference evidence="1 2" key="1">
    <citation type="journal article" date="2016" name="Nat. Commun.">
        <title>Thousands of microbial genomes shed light on interconnected biogeochemical processes in an aquifer system.</title>
        <authorList>
            <person name="Anantharaman K."/>
            <person name="Brown C.T."/>
            <person name="Hug L.A."/>
            <person name="Sharon I."/>
            <person name="Castelle C.J."/>
            <person name="Probst A.J."/>
            <person name="Thomas B.C."/>
            <person name="Singh A."/>
            <person name="Wilkins M.J."/>
            <person name="Karaoz U."/>
            <person name="Brodie E.L."/>
            <person name="Williams K.H."/>
            <person name="Hubbard S.S."/>
            <person name="Banfield J.F."/>
        </authorList>
    </citation>
    <scope>NUCLEOTIDE SEQUENCE [LARGE SCALE GENOMIC DNA]</scope>
</reference>
<comment type="caution">
    <text evidence="1">The sequence shown here is derived from an EMBL/GenBank/DDBJ whole genome shotgun (WGS) entry which is preliminary data.</text>
</comment>
<gene>
    <name evidence="1" type="ORF">A2478_02005</name>
</gene>
<organism evidence="1 2">
    <name type="scientific">Candidatus Falkowbacteria bacterium RIFOXYC2_FULL_36_12</name>
    <dbReference type="NCBI Taxonomy" id="1798002"/>
    <lineage>
        <taxon>Bacteria</taxon>
        <taxon>Candidatus Falkowiibacteriota</taxon>
    </lineage>
</organism>
<name>A0A1F5T3A2_9BACT</name>
<accession>A0A1F5T3A2</accession>
<sequence length="169" mass="19197">MQKLDKFERKDNPPKLEVVKSLDQQAQEAVGMSFDAMAQYAAKLVERMKKGEKLSYEDMSAHEARLMRRLLKNEGAPITGDLANVVQMIENSERQYLNDLRDTAEGAKIVDLQTERTKIMKIPDREQKVIADDDWAERAKQSVFAPEKPVATTKTGLVSKIGKWFGRGK</sequence>
<dbReference type="STRING" id="1798002.A2478_02005"/>
<dbReference type="AlphaFoldDB" id="A0A1F5T3A2"/>
<evidence type="ECO:0000313" key="2">
    <source>
        <dbReference type="Proteomes" id="UP000179001"/>
    </source>
</evidence>